<evidence type="ECO:0000256" key="1">
    <source>
        <dbReference type="ARBA" id="ARBA00006622"/>
    </source>
</evidence>
<evidence type="ECO:0000256" key="6">
    <source>
        <dbReference type="PIRSR" id="PIRSR610300-50"/>
    </source>
</evidence>
<keyword evidence="3 8" id="KW-0223">Dioxygenase</keyword>
<evidence type="ECO:0000256" key="3">
    <source>
        <dbReference type="ARBA" id="ARBA00022964"/>
    </source>
</evidence>
<dbReference type="CDD" id="cd10548">
    <property type="entry name" value="cupin_CDO"/>
    <property type="match status" value="1"/>
</dbReference>
<evidence type="ECO:0000256" key="2">
    <source>
        <dbReference type="ARBA" id="ARBA00022723"/>
    </source>
</evidence>
<feature type="cross-link" description="3'-(S-cysteinyl)-tyrosine (Cys-Tyr)" evidence="6">
    <location>
        <begin position="103"/>
        <end position="167"/>
    </location>
</feature>
<feature type="binding site" evidence="7">
    <location>
        <position position="99"/>
    </location>
    <ligand>
        <name>Fe cation</name>
        <dbReference type="ChEBI" id="CHEBI:24875"/>
        <note>catalytic</note>
    </ligand>
</feature>
<dbReference type="InterPro" id="IPR014710">
    <property type="entry name" value="RmlC-like_jellyroll"/>
</dbReference>
<dbReference type="GO" id="GO:0008198">
    <property type="term" value="F:ferrous iron binding"/>
    <property type="evidence" value="ECO:0007669"/>
    <property type="project" value="TreeGrafter"/>
</dbReference>
<evidence type="ECO:0000256" key="4">
    <source>
        <dbReference type="ARBA" id="ARBA00023002"/>
    </source>
</evidence>
<dbReference type="SUPFAM" id="SSF51182">
    <property type="entry name" value="RmlC-like cupins"/>
    <property type="match status" value="1"/>
</dbReference>
<dbReference type="RefSeq" id="WP_173095800.1">
    <property type="nucleotide sequence ID" value="NZ_CP053892.1"/>
</dbReference>
<dbReference type="AlphaFoldDB" id="A0A7D3VXL1"/>
<dbReference type="Pfam" id="PF05995">
    <property type="entry name" value="CDO_I"/>
    <property type="match status" value="1"/>
</dbReference>
<protein>
    <submittedName>
        <fullName evidence="8">Cysteine dioxygenase type I</fullName>
    </submittedName>
</protein>
<sequence length="190" mass="20393">MTSTARDAQQAAGPSTALTELVDGVTAVVARRRPVGETSALVAEQLRAHLPKPDLLTPEQRTGDPLRYVQHVLHVADDGSFSVVALVWLPGQQTPIHDHVSWCVVGVVEGYESESIYTLCADCAEPHLYVTDGAQNPKGSVCGFAPPGDIHHVRNAGDDTAISIHVYGADISKLGSSIKRRYDNPVRPCH</sequence>
<dbReference type="EMBL" id="CP053892">
    <property type="protein sequence ID" value="QKG21556.1"/>
    <property type="molecule type" value="Genomic_DNA"/>
</dbReference>
<keyword evidence="6" id="KW-0883">Thioether bond</keyword>
<dbReference type="Proteomes" id="UP000501240">
    <property type="component" value="Chromosome"/>
</dbReference>
<name>A0A7D3VXL1_ACTVE</name>
<dbReference type="GO" id="GO:0016702">
    <property type="term" value="F:oxidoreductase activity, acting on single donors with incorporation of molecular oxygen, incorporation of two atoms of oxygen"/>
    <property type="evidence" value="ECO:0007669"/>
    <property type="project" value="InterPro"/>
</dbReference>
<keyword evidence="5 7" id="KW-0408">Iron</keyword>
<keyword evidence="2 7" id="KW-0479">Metal-binding</keyword>
<feature type="binding site" evidence="7">
    <location>
        <position position="151"/>
    </location>
    <ligand>
        <name>Fe cation</name>
        <dbReference type="ChEBI" id="CHEBI:24875"/>
        <note>catalytic</note>
    </ligand>
</feature>
<evidence type="ECO:0000256" key="5">
    <source>
        <dbReference type="ARBA" id="ARBA00023004"/>
    </source>
</evidence>
<dbReference type="Gene3D" id="2.60.120.10">
    <property type="entry name" value="Jelly Rolls"/>
    <property type="match status" value="1"/>
</dbReference>
<organism evidence="8 9">
    <name type="scientific">Actinomadura verrucosospora</name>
    <dbReference type="NCBI Taxonomy" id="46165"/>
    <lineage>
        <taxon>Bacteria</taxon>
        <taxon>Bacillati</taxon>
        <taxon>Actinomycetota</taxon>
        <taxon>Actinomycetes</taxon>
        <taxon>Streptosporangiales</taxon>
        <taxon>Thermomonosporaceae</taxon>
        <taxon>Actinomadura</taxon>
    </lineage>
</organism>
<proteinExistence type="inferred from homology"/>
<evidence type="ECO:0000256" key="7">
    <source>
        <dbReference type="PIRSR" id="PIRSR610300-51"/>
    </source>
</evidence>
<feature type="binding site" evidence="7">
    <location>
        <position position="97"/>
    </location>
    <ligand>
        <name>Fe cation</name>
        <dbReference type="ChEBI" id="CHEBI:24875"/>
        <note>catalytic</note>
    </ligand>
</feature>
<dbReference type="InterPro" id="IPR011051">
    <property type="entry name" value="RmlC_Cupin_sf"/>
</dbReference>
<accession>A0A7D3VXL1</accession>
<keyword evidence="4" id="KW-0560">Oxidoreductase</keyword>
<evidence type="ECO:0000313" key="8">
    <source>
        <dbReference type="EMBL" id="QKG21556.1"/>
    </source>
</evidence>
<dbReference type="PANTHER" id="PTHR12918:SF1">
    <property type="entry name" value="CYSTEINE DIOXYGENASE TYPE 1"/>
    <property type="match status" value="1"/>
</dbReference>
<dbReference type="PANTHER" id="PTHR12918">
    <property type="entry name" value="CYSTEINE DIOXYGENASE"/>
    <property type="match status" value="1"/>
</dbReference>
<dbReference type="InterPro" id="IPR010300">
    <property type="entry name" value="CDO_1"/>
</dbReference>
<evidence type="ECO:0000313" key="9">
    <source>
        <dbReference type="Proteomes" id="UP000501240"/>
    </source>
</evidence>
<gene>
    <name evidence="8" type="ORF">ACTIVE_3194</name>
</gene>
<comment type="similarity">
    <text evidence="1">Belongs to the cysteine dioxygenase family.</text>
</comment>
<reference evidence="8 9" key="1">
    <citation type="submission" date="2020-05" db="EMBL/GenBank/DDBJ databases">
        <title>Actinomadura verrucosospora NRRL-B18236 (PFL_A860) Genome sequencing and assembly.</title>
        <authorList>
            <person name="Samborskyy M."/>
        </authorList>
    </citation>
    <scope>NUCLEOTIDE SEQUENCE [LARGE SCALE GENOMIC DNA]</scope>
    <source>
        <strain evidence="8 9">NRRL:B18236</strain>
    </source>
</reference>
<keyword evidence="9" id="KW-1185">Reference proteome</keyword>